<dbReference type="Proteomes" id="UP000800035">
    <property type="component" value="Unassembled WGS sequence"/>
</dbReference>
<evidence type="ECO:0008006" key="4">
    <source>
        <dbReference type="Google" id="ProtNLM"/>
    </source>
</evidence>
<keyword evidence="1" id="KW-0732">Signal</keyword>
<dbReference type="AlphaFoldDB" id="A0A6A5TVA8"/>
<feature type="chain" id="PRO_5025412731" description="HNH nuclease domain-containing protein" evidence="1">
    <location>
        <begin position="28"/>
        <end position="131"/>
    </location>
</feature>
<sequence length="131" mass="14588">MARTVDQPLRWMICLPVFALWDAAVHETDLTSAGWCGAISTAHLLPFAAQGPLDMIPRACSSKKMRLMITHTTAWTRSVEADMWALLRRRLIAVQVSPTDDKIFRIAANDSAHVNLGRILANGKFRSRSSN</sequence>
<proteinExistence type="predicted"/>
<evidence type="ECO:0000256" key="1">
    <source>
        <dbReference type="SAM" id="SignalP"/>
    </source>
</evidence>
<protein>
    <recommendedName>
        <fullName evidence="4">HNH nuclease domain-containing protein</fullName>
    </recommendedName>
</protein>
<name>A0A6A5TVA8_9PLEO</name>
<keyword evidence="3" id="KW-1185">Reference proteome</keyword>
<reference evidence="2" key="1">
    <citation type="journal article" date="2020" name="Stud. Mycol.">
        <title>101 Dothideomycetes genomes: a test case for predicting lifestyles and emergence of pathogens.</title>
        <authorList>
            <person name="Haridas S."/>
            <person name="Albert R."/>
            <person name="Binder M."/>
            <person name="Bloem J."/>
            <person name="Labutti K."/>
            <person name="Salamov A."/>
            <person name="Andreopoulos B."/>
            <person name="Baker S."/>
            <person name="Barry K."/>
            <person name="Bills G."/>
            <person name="Bluhm B."/>
            <person name="Cannon C."/>
            <person name="Castanera R."/>
            <person name="Culley D."/>
            <person name="Daum C."/>
            <person name="Ezra D."/>
            <person name="Gonzalez J."/>
            <person name="Henrissat B."/>
            <person name="Kuo A."/>
            <person name="Liang C."/>
            <person name="Lipzen A."/>
            <person name="Lutzoni F."/>
            <person name="Magnuson J."/>
            <person name="Mondo S."/>
            <person name="Nolan M."/>
            <person name="Ohm R."/>
            <person name="Pangilinan J."/>
            <person name="Park H.-J."/>
            <person name="Ramirez L."/>
            <person name="Alfaro M."/>
            <person name="Sun H."/>
            <person name="Tritt A."/>
            <person name="Yoshinaga Y."/>
            <person name="Zwiers L.-H."/>
            <person name="Turgeon B."/>
            <person name="Goodwin S."/>
            <person name="Spatafora J."/>
            <person name="Crous P."/>
            <person name="Grigoriev I."/>
        </authorList>
    </citation>
    <scope>NUCLEOTIDE SEQUENCE</scope>
    <source>
        <strain evidence="2">CBS 675.92</strain>
    </source>
</reference>
<organism evidence="2 3">
    <name type="scientific">Byssothecium circinans</name>
    <dbReference type="NCBI Taxonomy" id="147558"/>
    <lineage>
        <taxon>Eukaryota</taxon>
        <taxon>Fungi</taxon>
        <taxon>Dikarya</taxon>
        <taxon>Ascomycota</taxon>
        <taxon>Pezizomycotina</taxon>
        <taxon>Dothideomycetes</taxon>
        <taxon>Pleosporomycetidae</taxon>
        <taxon>Pleosporales</taxon>
        <taxon>Massarineae</taxon>
        <taxon>Massarinaceae</taxon>
        <taxon>Byssothecium</taxon>
    </lineage>
</organism>
<evidence type="ECO:0000313" key="2">
    <source>
        <dbReference type="EMBL" id="KAF1954626.1"/>
    </source>
</evidence>
<accession>A0A6A5TVA8</accession>
<gene>
    <name evidence="2" type="ORF">CC80DRAFT_595039</name>
</gene>
<dbReference type="EMBL" id="ML976998">
    <property type="protein sequence ID" value="KAF1954626.1"/>
    <property type="molecule type" value="Genomic_DNA"/>
</dbReference>
<feature type="signal peptide" evidence="1">
    <location>
        <begin position="1"/>
        <end position="27"/>
    </location>
</feature>
<evidence type="ECO:0000313" key="3">
    <source>
        <dbReference type="Proteomes" id="UP000800035"/>
    </source>
</evidence>